<dbReference type="EMBL" id="BAAAZA010000018">
    <property type="protein sequence ID" value="GAA3882134.1"/>
    <property type="molecule type" value="Genomic_DNA"/>
</dbReference>
<protein>
    <recommendedName>
        <fullName evidence="3">DUF4396 domain-containing protein</fullName>
    </recommendedName>
</protein>
<organism evidence="4 5">
    <name type="scientific">Streptomyces lannensis</name>
    <dbReference type="NCBI Taxonomy" id="766498"/>
    <lineage>
        <taxon>Bacteria</taxon>
        <taxon>Bacillati</taxon>
        <taxon>Actinomycetota</taxon>
        <taxon>Actinomycetes</taxon>
        <taxon>Kitasatosporales</taxon>
        <taxon>Streptomycetaceae</taxon>
        <taxon>Streptomyces</taxon>
    </lineage>
</organism>
<keyword evidence="5" id="KW-1185">Reference proteome</keyword>
<evidence type="ECO:0000256" key="2">
    <source>
        <dbReference type="SAM" id="Phobius"/>
    </source>
</evidence>
<sequence length="314" mass="33637">MLVEGVMLLWFIQVVIGVLFVAIDIHTTPEATVMKWGFVIITAFSGLFGALLYVLSCREPLPGTHEQYVSAKWRQVVGSTMHCVAGDGIGILAAKVLTSGAGLPMWADVLCEYGLGFLFGWTVFQALFMKGMFGSYRTSLSKTFIAELLSMNAVMGGMTAVMVPWLTHDMAATHPTGPRFWFVMSIALCTGFLVALPMNWWLVDHGLKHGMMTVRSDTGPVPQVAALALAGAALCGNQQHPPAPARRTPKPGRGANGPAERAPYDAATAPPTGRAHHMEPRVGRGRLAVMTVVSFAIFGAGFVIAGLFGDLTMQ</sequence>
<evidence type="ECO:0000256" key="1">
    <source>
        <dbReference type="SAM" id="MobiDB-lite"/>
    </source>
</evidence>
<name>A0ABP7KMH1_9ACTN</name>
<evidence type="ECO:0000313" key="5">
    <source>
        <dbReference type="Proteomes" id="UP001501563"/>
    </source>
</evidence>
<feature type="transmembrane region" description="Helical" evidence="2">
    <location>
        <begin position="287"/>
        <end position="308"/>
    </location>
</feature>
<feature type="transmembrane region" description="Helical" evidence="2">
    <location>
        <begin position="6"/>
        <end position="25"/>
    </location>
</feature>
<keyword evidence="2" id="KW-0812">Transmembrane</keyword>
<feature type="domain" description="DUF4396" evidence="3">
    <location>
        <begin position="73"/>
        <end position="208"/>
    </location>
</feature>
<feature type="transmembrane region" description="Helical" evidence="2">
    <location>
        <begin position="179"/>
        <end position="202"/>
    </location>
</feature>
<feature type="transmembrane region" description="Helical" evidence="2">
    <location>
        <begin position="145"/>
        <end position="167"/>
    </location>
</feature>
<comment type="caution">
    <text evidence="4">The sequence shown here is derived from an EMBL/GenBank/DDBJ whole genome shotgun (WGS) entry which is preliminary data.</text>
</comment>
<dbReference type="Proteomes" id="UP001501563">
    <property type="component" value="Unassembled WGS sequence"/>
</dbReference>
<feature type="region of interest" description="Disordered" evidence="1">
    <location>
        <begin position="238"/>
        <end position="278"/>
    </location>
</feature>
<feature type="transmembrane region" description="Helical" evidence="2">
    <location>
        <begin position="113"/>
        <end position="133"/>
    </location>
</feature>
<keyword evidence="2" id="KW-1133">Transmembrane helix</keyword>
<accession>A0ABP7KMH1</accession>
<dbReference type="InterPro" id="IPR025509">
    <property type="entry name" value="DUF4396"/>
</dbReference>
<gene>
    <name evidence="4" type="ORF">GCM10022207_56230</name>
</gene>
<keyword evidence="2" id="KW-0472">Membrane</keyword>
<evidence type="ECO:0000259" key="3">
    <source>
        <dbReference type="Pfam" id="PF14342"/>
    </source>
</evidence>
<dbReference type="RefSeq" id="WP_345551960.1">
    <property type="nucleotide sequence ID" value="NZ_BAAAZA010000018.1"/>
</dbReference>
<reference evidence="5" key="1">
    <citation type="journal article" date="2019" name="Int. J. Syst. Evol. Microbiol.">
        <title>The Global Catalogue of Microorganisms (GCM) 10K type strain sequencing project: providing services to taxonomists for standard genome sequencing and annotation.</title>
        <authorList>
            <consortium name="The Broad Institute Genomics Platform"/>
            <consortium name="The Broad Institute Genome Sequencing Center for Infectious Disease"/>
            <person name="Wu L."/>
            <person name="Ma J."/>
        </authorList>
    </citation>
    <scope>NUCLEOTIDE SEQUENCE [LARGE SCALE GENOMIC DNA]</scope>
    <source>
        <strain evidence="5">JCM 16578</strain>
    </source>
</reference>
<evidence type="ECO:0000313" key="4">
    <source>
        <dbReference type="EMBL" id="GAA3882134.1"/>
    </source>
</evidence>
<feature type="transmembrane region" description="Helical" evidence="2">
    <location>
        <begin position="37"/>
        <end position="55"/>
    </location>
</feature>
<dbReference type="Pfam" id="PF14342">
    <property type="entry name" value="DUF4396"/>
    <property type="match status" value="1"/>
</dbReference>
<proteinExistence type="predicted"/>